<comment type="caution">
    <text evidence="2">The sequence shown here is derived from an EMBL/GenBank/DDBJ whole genome shotgun (WGS) entry which is preliminary data.</text>
</comment>
<evidence type="ECO:0000313" key="2">
    <source>
        <dbReference type="EMBL" id="EFH80259.1"/>
    </source>
</evidence>
<dbReference type="RefSeq" id="WP_007922730.1">
    <property type="nucleotide sequence ID" value="NZ_ADVG01000005.1"/>
</dbReference>
<keyword evidence="3" id="KW-1185">Reference proteome</keyword>
<dbReference type="Proteomes" id="UP000004508">
    <property type="component" value="Unassembled WGS sequence"/>
</dbReference>
<evidence type="ECO:0000256" key="1">
    <source>
        <dbReference type="SAM" id="MobiDB-lite"/>
    </source>
</evidence>
<gene>
    <name evidence="2" type="ORF">Krac_0840</name>
</gene>
<name>D6U5J8_KTERA</name>
<accession>D6U5J8</accession>
<reference evidence="2 3" key="1">
    <citation type="journal article" date="2011" name="Stand. Genomic Sci.">
        <title>Non-contiguous finished genome sequence and contextual data of the filamentous soil bacterium Ktedonobacter racemifer type strain (SOSP1-21).</title>
        <authorList>
            <person name="Chang Y.J."/>
            <person name="Land M."/>
            <person name="Hauser L."/>
            <person name="Chertkov O."/>
            <person name="Del Rio T.G."/>
            <person name="Nolan M."/>
            <person name="Copeland A."/>
            <person name="Tice H."/>
            <person name="Cheng J.F."/>
            <person name="Lucas S."/>
            <person name="Han C."/>
            <person name="Goodwin L."/>
            <person name="Pitluck S."/>
            <person name="Ivanova N."/>
            <person name="Ovchinikova G."/>
            <person name="Pati A."/>
            <person name="Chen A."/>
            <person name="Palaniappan K."/>
            <person name="Mavromatis K."/>
            <person name="Liolios K."/>
            <person name="Brettin T."/>
            <person name="Fiebig A."/>
            <person name="Rohde M."/>
            <person name="Abt B."/>
            <person name="Goker M."/>
            <person name="Detter J.C."/>
            <person name="Woyke T."/>
            <person name="Bristow J."/>
            <person name="Eisen J.A."/>
            <person name="Markowitz V."/>
            <person name="Hugenholtz P."/>
            <person name="Kyrpides N.C."/>
            <person name="Klenk H.P."/>
            <person name="Lapidus A."/>
        </authorList>
    </citation>
    <scope>NUCLEOTIDE SEQUENCE [LARGE SCALE GENOMIC DNA]</scope>
    <source>
        <strain evidence="3">DSM 44963</strain>
    </source>
</reference>
<dbReference type="EMBL" id="ADVG01000005">
    <property type="protein sequence ID" value="EFH80259.1"/>
    <property type="molecule type" value="Genomic_DNA"/>
</dbReference>
<sequence length="814" mass="91575">MVAGVHELHSLNAPRPPSLVSRVGENEEKVAGRNVLALVPAPLLERVEQLFGAGQDRRCINGQKFLAHLLQVSHIEEIPLAPGEPPRQVAVLSIKSIRVLCTSPSFSWPWCYDTTSKYFLLLQAAGLLFRGKQPRGMGACYYFPLTSTPCLPVCTEQVQQLMTRRKKVGRSRALQRVPQQIADLHQQGNLQGRRERSSTSHPLSMAHLNLAPPLEPQWQERHTQEVDESLITPDGGEQPEREGAVTHVIERLVALLHTYGIRITPVVKASMQTLLMEELTSSASACSAHPRVSDQGQHVTSPSKTQMSMLNDVLVKERATIQRNGRSFGRTSTVGETERRPFIEASASTETGQPGEDRSTIEENARPLRESSALAETGRPVEQTSTFVGDSRPLAGEKVDHLGAQKQTHTHAHAHARAEFTHLTYSLSPKREKENNENEVKAYHPSQQVDQLLMVDLNDEEVSGRPYVLSSEEPADDRQLSLVPEVVSLVESGDDDVSDVPLSLRDQVLQMRAYFETAPREMLHALAQDLSLRFSQGNENAGAYLKRLREHPEWLHLAAVDALVRTWLPDPGRRPARLGGGWVMSRYRAYVEGQEEPSAEFVAWARWVMEGGFSYNHLEWVLEAISLRGTVSQDGGARPFPQDVVVDSSALRDFWVEGGAQGVERRGYLFVHRDGELLTPQAYESHRQVGLNHFLATPYDPSDSEVMYEIQSYLTWGASQRLPAEEEQALLTNLPRPLVQWVSALEKRIDTDQYSIDVRLAPRIRRRVIEIREMASPERVWHLGNRDHILLWLAWYEHSACVVSEEQENEEVYV</sequence>
<evidence type="ECO:0000313" key="3">
    <source>
        <dbReference type="Proteomes" id="UP000004508"/>
    </source>
</evidence>
<feature type="region of interest" description="Disordered" evidence="1">
    <location>
        <begin position="343"/>
        <end position="392"/>
    </location>
</feature>
<feature type="compositionally biased region" description="Basic and acidic residues" evidence="1">
    <location>
        <begin position="355"/>
        <end position="369"/>
    </location>
</feature>
<organism evidence="2 3">
    <name type="scientific">Ktedonobacter racemifer DSM 44963</name>
    <dbReference type="NCBI Taxonomy" id="485913"/>
    <lineage>
        <taxon>Bacteria</taxon>
        <taxon>Bacillati</taxon>
        <taxon>Chloroflexota</taxon>
        <taxon>Ktedonobacteria</taxon>
        <taxon>Ktedonobacterales</taxon>
        <taxon>Ktedonobacteraceae</taxon>
        <taxon>Ktedonobacter</taxon>
    </lineage>
</organism>
<dbReference type="AlphaFoldDB" id="D6U5J8"/>
<proteinExistence type="predicted"/>
<dbReference type="InParanoid" id="D6U5J8"/>
<protein>
    <submittedName>
        <fullName evidence="2">Uncharacterized protein</fullName>
    </submittedName>
</protein>